<evidence type="ECO:0000256" key="1">
    <source>
        <dbReference type="ARBA" id="ARBA00001936"/>
    </source>
</evidence>
<accession>A0A644X210</accession>
<dbReference type="NCBIfam" id="TIGR00195">
    <property type="entry name" value="exoDNase_III"/>
    <property type="match status" value="1"/>
</dbReference>
<feature type="domain" description="Endonuclease/exonuclease/phosphatase" evidence="7">
    <location>
        <begin position="4"/>
        <end position="245"/>
    </location>
</feature>
<evidence type="ECO:0000256" key="3">
    <source>
        <dbReference type="ARBA" id="ARBA00007092"/>
    </source>
</evidence>
<dbReference type="GO" id="GO:0006284">
    <property type="term" value="P:base-excision repair"/>
    <property type="evidence" value="ECO:0007669"/>
    <property type="project" value="TreeGrafter"/>
</dbReference>
<reference evidence="8" key="1">
    <citation type="submission" date="2019-08" db="EMBL/GenBank/DDBJ databases">
        <authorList>
            <person name="Kucharzyk K."/>
            <person name="Murdoch R.W."/>
            <person name="Higgins S."/>
            <person name="Loffler F."/>
        </authorList>
    </citation>
    <scope>NUCLEOTIDE SEQUENCE</scope>
</reference>
<dbReference type="SUPFAM" id="SSF56219">
    <property type="entry name" value="DNase I-like"/>
    <property type="match status" value="1"/>
</dbReference>
<dbReference type="PANTHER" id="PTHR22748">
    <property type="entry name" value="AP ENDONUCLEASE"/>
    <property type="match status" value="1"/>
</dbReference>
<organism evidence="8">
    <name type="scientific">bioreactor metagenome</name>
    <dbReference type="NCBI Taxonomy" id="1076179"/>
    <lineage>
        <taxon>unclassified sequences</taxon>
        <taxon>metagenomes</taxon>
        <taxon>ecological metagenomes</taxon>
    </lineage>
</organism>
<dbReference type="GO" id="GO:0008311">
    <property type="term" value="F:double-stranded DNA 3'-5' DNA exonuclease activity"/>
    <property type="evidence" value="ECO:0007669"/>
    <property type="project" value="UniProtKB-EC"/>
</dbReference>
<dbReference type="PANTHER" id="PTHR22748:SF6">
    <property type="entry name" value="DNA-(APURINIC OR APYRIMIDINIC SITE) ENDONUCLEASE"/>
    <property type="match status" value="1"/>
</dbReference>
<proteinExistence type="inferred from homology"/>
<evidence type="ECO:0000259" key="7">
    <source>
        <dbReference type="Pfam" id="PF03372"/>
    </source>
</evidence>
<comment type="cofactor">
    <cofactor evidence="1">
        <name>Mn(2+)</name>
        <dbReference type="ChEBI" id="CHEBI:29035"/>
    </cofactor>
</comment>
<dbReference type="FunFam" id="3.60.10.10:FF:000026">
    <property type="entry name" value="Exodeoxyribonuclease III"/>
    <property type="match status" value="1"/>
</dbReference>
<name>A0A644X210_9ZZZZ</name>
<dbReference type="CDD" id="cd10281">
    <property type="entry name" value="Nape_like_AP-endo"/>
    <property type="match status" value="1"/>
</dbReference>
<dbReference type="InterPro" id="IPR036691">
    <property type="entry name" value="Endo/exonu/phosph_ase_sf"/>
</dbReference>
<dbReference type="Pfam" id="PF03372">
    <property type="entry name" value="Exo_endo_phos"/>
    <property type="match status" value="1"/>
</dbReference>
<dbReference type="GO" id="GO:0046872">
    <property type="term" value="F:metal ion binding"/>
    <property type="evidence" value="ECO:0007669"/>
    <property type="project" value="UniProtKB-KW"/>
</dbReference>
<keyword evidence="6" id="KW-0460">Magnesium</keyword>
<sequence length="254" mass="29284">MKVVTYNLNGIRAAIGKGFIDWLEQSNADVVCVQETKAQPDQIPIMEFEAIGYKTFFYSAQKKGYSGVGILTKIQPDKVIMGMGIPEYDNEGRFIRADYGDLSIVSVYHPSGTSGDERQAFKMVWLDRYLDYVQTLRKERPNLLLCGDYNIAHEKIDIHDPVGNAKSSGFLPEEREWMTKFLSHDYIDTFRHFNKEPHNYTWWSFRANARANNKGWRIDYVMATEALRSKLKGAEIWPEAMHSDHCPSVLEIEL</sequence>
<evidence type="ECO:0000256" key="6">
    <source>
        <dbReference type="ARBA" id="ARBA00022842"/>
    </source>
</evidence>
<dbReference type="GO" id="GO:0003677">
    <property type="term" value="F:DNA binding"/>
    <property type="evidence" value="ECO:0007669"/>
    <property type="project" value="InterPro"/>
</dbReference>
<dbReference type="PROSITE" id="PS00727">
    <property type="entry name" value="AP_NUCLEASE_F1_2"/>
    <property type="match status" value="1"/>
</dbReference>
<comment type="caution">
    <text evidence="8">The sequence shown here is derived from an EMBL/GenBank/DDBJ whole genome shotgun (WGS) entry which is preliminary data.</text>
</comment>
<dbReference type="InterPro" id="IPR005135">
    <property type="entry name" value="Endo/exonuclease/phosphatase"/>
</dbReference>
<evidence type="ECO:0000256" key="5">
    <source>
        <dbReference type="ARBA" id="ARBA00022801"/>
    </source>
</evidence>
<dbReference type="PROSITE" id="PS00726">
    <property type="entry name" value="AP_NUCLEASE_F1_1"/>
    <property type="match status" value="1"/>
</dbReference>
<dbReference type="InterPro" id="IPR020847">
    <property type="entry name" value="AP_endonuclease_F1_BS"/>
</dbReference>
<comment type="similarity">
    <text evidence="3">Belongs to the DNA repair enzymes AP/ExoA family.</text>
</comment>
<dbReference type="GO" id="GO:0008081">
    <property type="term" value="F:phosphoric diester hydrolase activity"/>
    <property type="evidence" value="ECO:0007669"/>
    <property type="project" value="TreeGrafter"/>
</dbReference>
<dbReference type="AlphaFoldDB" id="A0A644X210"/>
<dbReference type="EC" id="3.1.11.2" evidence="8"/>
<evidence type="ECO:0000313" key="8">
    <source>
        <dbReference type="EMBL" id="MPM10129.1"/>
    </source>
</evidence>
<dbReference type="EMBL" id="VSSQ01001654">
    <property type="protein sequence ID" value="MPM10129.1"/>
    <property type="molecule type" value="Genomic_DNA"/>
</dbReference>
<dbReference type="InterPro" id="IPR004808">
    <property type="entry name" value="AP_endonuc_1"/>
</dbReference>
<dbReference type="Gene3D" id="3.60.10.10">
    <property type="entry name" value="Endonuclease/exonuclease/phosphatase"/>
    <property type="match status" value="1"/>
</dbReference>
<gene>
    <name evidence="8" type="primary">exoA_15</name>
    <name evidence="8" type="ORF">SDC9_56453</name>
</gene>
<dbReference type="InterPro" id="IPR020848">
    <property type="entry name" value="AP_endonuclease_F1_CS"/>
</dbReference>
<keyword evidence="5 8" id="KW-0378">Hydrolase</keyword>
<evidence type="ECO:0000256" key="2">
    <source>
        <dbReference type="ARBA" id="ARBA00001946"/>
    </source>
</evidence>
<evidence type="ECO:0000256" key="4">
    <source>
        <dbReference type="ARBA" id="ARBA00022723"/>
    </source>
</evidence>
<keyword evidence="4" id="KW-0479">Metal-binding</keyword>
<comment type="cofactor">
    <cofactor evidence="2">
        <name>Mg(2+)</name>
        <dbReference type="ChEBI" id="CHEBI:18420"/>
    </cofactor>
</comment>
<protein>
    <submittedName>
        <fullName evidence="8">Exodeoxyribonuclease</fullName>
        <ecNumber evidence="8">3.1.11.2</ecNumber>
    </submittedName>
</protein>
<dbReference type="GO" id="GO:0003906">
    <property type="term" value="F:DNA-(apurinic or apyrimidinic site) endonuclease activity"/>
    <property type="evidence" value="ECO:0007669"/>
    <property type="project" value="TreeGrafter"/>
</dbReference>
<dbReference type="PROSITE" id="PS51435">
    <property type="entry name" value="AP_NUCLEASE_F1_4"/>
    <property type="match status" value="1"/>
</dbReference>
<dbReference type="NCBIfam" id="TIGR00633">
    <property type="entry name" value="xth"/>
    <property type="match status" value="1"/>
</dbReference>